<feature type="region of interest" description="Disordered" evidence="7">
    <location>
        <begin position="536"/>
        <end position="574"/>
    </location>
</feature>
<reference evidence="9" key="1">
    <citation type="submission" date="2020-09" db="EMBL/GenBank/DDBJ databases">
        <title>A novel bacterium of genus Paenibacillus, isolated from South China Sea.</title>
        <authorList>
            <person name="Huang H."/>
            <person name="Mo K."/>
            <person name="Hu Y."/>
        </authorList>
    </citation>
    <scope>NUCLEOTIDE SEQUENCE</scope>
    <source>
        <strain evidence="9">IB182363</strain>
    </source>
</reference>
<evidence type="ECO:0000256" key="7">
    <source>
        <dbReference type="SAM" id="MobiDB-lite"/>
    </source>
</evidence>
<accession>A0A927GYH5</accession>
<evidence type="ECO:0000256" key="4">
    <source>
        <dbReference type="ARBA" id="ARBA00023134"/>
    </source>
</evidence>
<gene>
    <name evidence="9" type="ORF">IDH45_04250</name>
</gene>
<dbReference type="RefSeq" id="WP_190925003.1">
    <property type="nucleotide sequence ID" value="NZ_JACXJA010000005.1"/>
</dbReference>
<comment type="subcellular location">
    <subcellularLocation>
        <location evidence="1">Membrane</location>
    </subcellularLocation>
</comment>
<dbReference type="GO" id="GO:0016020">
    <property type="term" value="C:membrane"/>
    <property type="evidence" value="ECO:0007669"/>
    <property type="project" value="UniProtKB-SubCell"/>
</dbReference>
<dbReference type="PANTHER" id="PTHR10465">
    <property type="entry name" value="TRANSMEMBRANE GTPASE FZO1"/>
    <property type="match status" value="1"/>
</dbReference>
<keyword evidence="2" id="KW-0547">Nucleotide-binding</keyword>
<dbReference type="EMBL" id="JACXJA010000005">
    <property type="protein sequence ID" value="MBD2861198.1"/>
    <property type="molecule type" value="Genomic_DNA"/>
</dbReference>
<evidence type="ECO:0000256" key="5">
    <source>
        <dbReference type="ARBA" id="ARBA00023136"/>
    </source>
</evidence>
<keyword evidence="5" id="KW-0472">Membrane</keyword>
<name>A0A927GYH5_9BACL</name>
<keyword evidence="4" id="KW-0342">GTP-binding</keyword>
<evidence type="ECO:0000259" key="8">
    <source>
        <dbReference type="Pfam" id="PF00350"/>
    </source>
</evidence>
<dbReference type="AlphaFoldDB" id="A0A927GYH5"/>
<evidence type="ECO:0000256" key="2">
    <source>
        <dbReference type="ARBA" id="ARBA00022741"/>
    </source>
</evidence>
<evidence type="ECO:0000313" key="10">
    <source>
        <dbReference type="Proteomes" id="UP000639396"/>
    </source>
</evidence>
<keyword evidence="10" id="KW-1185">Reference proteome</keyword>
<dbReference type="GO" id="GO:0003924">
    <property type="term" value="F:GTPase activity"/>
    <property type="evidence" value="ECO:0007669"/>
    <property type="project" value="InterPro"/>
</dbReference>
<feature type="domain" description="Dynamin N-terminal" evidence="8">
    <location>
        <begin position="642"/>
        <end position="864"/>
    </location>
</feature>
<keyword evidence="6" id="KW-0175">Coiled coil</keyword>
<feature type="coiled-coil region" evidence="6">
    <location>
        <begin position="487"/>
        <end position="514"/>
    </location>
</feature>
<dbReference type="InterPro" id="IPR027094">
    <property type="entry name" value="Mitofusin_fam"/>
</dbReference>
<sequence>MSAVDIRGMTNAEKSIRAIGRAMAEAGDRNHAEKLEQLAGKAADQALNIAFCGHFSAGKSSLINKLCGHQLLPSSPIPTSANVVTIQNGPAGAIVKHAARGGGSGEFAEIELDRLDEYCKNGEEIESVQIRYPIPFLGERAALLDTPGIDSTDSAHMMATESALHMADVVFYVMDYNHVQSEINFAFTKRLKEWGKPLYLIVNMIDKHRERELPFTEYRDSVAHAFESWHIEPDGILFTSVKQPDHPNNEWVKLARLIGDLSGIADMLRDNSLAKSVVHLIGEHGVWLSEYNEAAKMALREQFEREGGEGLPERYESLEVRIEERKNAGEKLQNELRKETAHLLENANITPATTRDLAHHYLQSRKPGFKAGLFARASTTAKEIESRLSAFSSEFVEKVEANIVWHLRQLLIQTGEPYGIGPEAVDEALSRTVRSIGEEWLSGQVQAGAIASNEYTLNYSRQIAAEAKTIFRRAGFELIGDIVRVLSSRADREVFELTQEKEQLAERLTAYRQLQALETEERLHAESLLVRFPERAPDLAGKLPDPQSYTTDETRQGTAQAEGEHGSASSSGERWSVALGKETEQGYKADGSGDGSFRATMAHTASKLNEACALLEPIPSMQSIVRSMKEKSERLAQSNFTIALFGAFSAGKSSFANSLMGESVLPVSPNPTTAAINKIMPPTDAWPHGAVKVQMKSADAIREDVLYSLNVLGVQAADLDSALSQIDRLSPDRVGPSGKPHYTFLKAVGKGWSEAKDIIGTQLRVDLEMFRAYVAEESKSCFVEYIELYYSCPLTDQGMILVDTPGADSINARHTGVAFNYIKNADAVLFVTYYNHAFSQADREFLLQLGRVKDSFELDKMFFLVNAADLAASEQELSGVVGHVADNLLRYGIRNPRIYPVSSLMALDGKLQRDAALAANSGIVRFERDFVRFAVGELAGIAVRSAGQELERSASLLGQWIAGAREGEEQRKRRLEIVRESWKQAAVLLQDSDTATEEREIGKEIQELLYYVKQRLTYRYGELFQYAFNPASLREDAGAIRSSMRAAWMDLLRLISYDLSQELYATTLRIENQLNRLAQKRQADKISQISSLLDGFEGGSYEALPFRTPNVEEAMEASADDKWLAGFYKNGKHFFEGPGKSQLKESLEKTLTQPVADYAERHRALFESEYAAAYRERVGAVQERLYLLLNEHAEGMVAALEMKVDLARLASTREKLQSLMNA</sequence>
<dbReference type="Pfam" id="PF00350">
    <property type="entry name" value="Dynamin_N"/>
    <property type="match status" value="2"/>
</dbReference>
<dbReference type="GO" id="GO:0005525">
    <property type="term" value="F:GTP binding"/>
    <property type="evidence" value="ECO:0007669"/>
    <property type="project" value="UniProtKB-KW"/>
</dbReference>
<dbReference type="Proteomes" id="UP000639396">
    <property type="component" value="Unassembled WGS sequence"/>
</dbReference>
<dbReference type="PANTHER" id="PTHR10465:SF0">
    <property type="entry name" value="SARCALUMENIN"/>
    <property type="match status" value="1"/>
</dbReference>
<evidence type="ECO:0000256" key="1">
    <source>
        <dbReference type="ARBA" id="ARBA00004370"/>
    </source>
</evidence>
<dbReference type="CDD" id="cd09912">
    <property type="entry name" value="DLP_2"/>
    <property type="match status" value="2"/>
</dbReference>
<evidence type="ECO:0000256" key="6">
    <source>
        <dbReference type="SAM" id="Coils"/>
    </source>
</evidence>
<dbReference type="SUPFAM" id="SSF52540">
    <property type="entry name" value="P-loop containing nucleoside triphosphate hydrolases"/>
    <property type="match status" value="2"/>
</dbReference>
<feature type="domain" description="Dynamin N-terminal" evidence="8">
    <location>
        <begin position="49"/>
        <end position="202"/>
    </location>
</feature>
<proteinExistence type="predicted"/>
<protein>
    <submittedName>
        <fullName evidence="9">Dynamin family protein</fullName>
    </submittedName>
</protein>
<organism evidence="9 10">
    <name type="scientific">Paenibacillus oceani</name>
    <dbReference type="NCBI Taxonomy" id="2772510"/>
    <lineage>
        <taxon>Bacteria</taxon>
        <taxon>Bacillati</taxon>
        <taxon>Bacillota</taxon>
        <taxon>Bacilli</taxon>
        <taxon>Bacillales</taxon>
        <taxon>Paenibacillaceae</taxon>
        <taxon>Paenibacillus</taxon>
    </lineage>
</organism>
<keyword evidence="3" id="KW-0378">Hydrolase</keyword>
<dbReference type="Gene3D" id="3.40.50.300">
    <property type="entry name" value="P-loop containing nucleotide triphosphate hydrolases"/>
    <property type="match status" value="2"/>
</dbReference>
<evidence type="ECO:0000313" key="9">
    <source>
        <dbReference type="EMBL" id="MBD2861198.1"/>
    </source>
</evidence>
<comment type="caution">
    <text evidence="9">The sequence shown here is derived from an EMBL/GenBank/DDBJ whole genome shotgun (WGS) entry which is preliminary data.</text>
</comment>
<dbReference type="InterPro" id="IPR045063">
    <property type="entry name" value="Dynamin_N"/>
</dbReference>
<evidence type="ECO:0000256" key="3">
    <source>
        <dbReference type="ARBA" id="ARBA00022801"/>
    </source>
</evidence>
<dbReference type="GO" id="GO:0008053">
    <property type="term" value="P:mitochondrial fusion"/>
    <property type="evidence" value="ECO:0007669"/>
    <property type="project" value="TreeGrafter"/>
</dbReference>
<dbReference type="InterPro" id="IPR027417">
    <property type="entry name" value="P-loop_NTPase"/>
</dbReference>